<dbReference type="Gene3D" id="3.40.50.300">
    <property type="entry name" value="P-loop containing nucleotide triphosphate hydrolases"/>
    <property type="match status" value="1"/>
</dbReference>
<keyword evidence="1" id="KW-0547">Nucleotide-binding</keyword>
<keyword evidence="4" id="KW-0378">Hydrolase</keyword>
<organism evidence="4 5">
    <name type="scientific">Mycoplasmopsis gallopavonis</name>
    <dbReference type="NCBI Taxonomy" id="76629"/>
    <lineage>
        <taxon>Bacteria</taxon>
        <taxon>Bacillati</taxon>
        <taxon>Mycoplasmatota</taxon>
        <taxon>Mycoplasmoidales</taxon>
        <taxon>Metamycoplasmataceae</taxon>
        <taxon>Mycoplasmopsis</taxon>
    </lineage>
</organism>
<evidence type="ECO:0000259" key="3">
    <source>
        <dbReference type="Pfam" id="PF00005"/>
    </source>
</evidence>
<dbReference type="InterPro" id="IPR027417">
    <property type="entry name" value="P-loop_NTPase"/>
</dbReference>
<dbReference type="KEGG" id="mgal:NCTC10186_00698"/>
<dbReference type="EC" id="3.4.22.-" evidence="4"/>
<dbReference type="SUPFAM" id="SSF52540">
    <property type="entry name" value="P-loop containing nucleoside triphosphate hydrolases"/>
    <property type="match status" value="1"/>
</dbReference>
<evidence type="ECO:0000313" key="5">
    <source>
        <dbReference type="Proteomes" id="UP000289862"/>
    </source>
</evidence>
<name>A0A449B0B8_9BACT</name>
<dbReference type="EMBL" id="LR215032">
    <property type="protein sequence ID" value="VEU73205.1"/>
    <property type="molecule type" value="Genomic_DNA"/>
</dbReference>
<dbReference type="InterPro" id="IPR003439">
    <property type="entry name" value="ABC_transporter-like_ATP-bd"/>
</dbReference>
<dbReference type="Pfam" id="PF00005">
    <property type="entry name" value="ABC_tran"/>
    <property type="match status" value="1"/>
</dbReference>
<dbReference type="GO" id="GO:0016887">
    <property type="term" value="F:ATP hydrolysis activity"/>
    <property type="evidence" value="ECO:0007669"/>
    <property type="project" value="InterPro"/>
</dbReference>
<dbReference type="PANTHER" id="PTHR43158">
    <property type="entry name" value="SKFA PEPTIDE EXPORT ATP-BINDING PROTEIN SKFE"/>
    <property type="match status" value="1"/>
</dbReference>
<feature type="domain" description="ABC transporter" evidence="3">
    <location>
        <begin position="12"/>
        <end position="112"/>
    </location>
</feature>
<proteinExistence type="predicted"/>
<evidence type="ECO:0000313" key="4">
    <source>
        <dbReference type="EMBL" id="VEU73205.1"/>
    </source>
</evidence>
<accession>A0A449B0B8</accession>
<dbReference type="GO" id="GO:0005524">
    <property type="term" value="F:ATP binding"/>
    <property type="evidence" value="ECO:0007669"/>
    <property type="project" value="UniProtKB-KW"/>
</dbReference>
<keyword evidence="4" id="KW-0614">Plasmid</keyword>
<reference evidence="4 5" key="1">
    <citation type="submission" date="2019-01" db="EMBL/GenBank/DDBJ databases">
        <authorList>
            <consortium name="Pathogen Informatics"/>
        </authorList>
    </citation>
    <scope>NUCLEOTIDE SEQUENCE [LARGE SCALE GENOMIC DNA]</scope>
    <source>
        <strain evidence="4 5">NCTC10186</strain>
        <plasmid evidence="5">2</plasmid>
    </source>
</reference>
<evidence type="ECO:0000256" key="2">
    <source>
        <dbReference type="ARBA" id="ARBA00022840"/>
    </source>
</evidence>
<keyword evidence="2 4" id="KW-0067">ATP-binding</keyword>
<dbReference type="PANTHER" id="PTHR43158:SF2">
    <property type="entry name" value="SKFA PEPTIDE EXPORT ATP-BINDING PROTEIN SKFE"/>
    <property type="match status" value="1"/>
</dbReference>
<sequence>MFYLSGLLPFENSEQVFFNNLEITNSSLNQNVYLTKEKEDLIPGTLLDNLTFFEPTKEEFTKKLVDLLNLSDLNLNEQVNVDNYQYSHGQLQRIALIRALNSDKNILIFDESISNIDQANVVQILEFLQNLDKTIILISHTMKPKYQKYFNRKIEVAKGEVHELL</sequence>
<evidence type="ECO:0000256" key="1">
    <source>
        <dbReference type="ARBA" id="ARBA00022741"/>
    </source>
</evidence>
<gene>
    <name evidence="4" type="primary">lagD_2</name>
    <name evidence="4" type="ORF">NCTC10186_00698</name>
</gene>
<dbReference type="Proteomes" id="UP000289862">
    <property type="component" value="Plasmid 2"/>
</dbReference>
<dbReference type="AlphaFoldDB" id="A0A449B0B8"/>
<geneLocation type="plasmid" evidence="4 5">
    <name>2</name>
</geneLocation>
<protein>
    <submittedName>
        <fullName evidence="4">ABC transporter ATP-binding protein</fullName>
        <ecNumber evidence="4">3.4.22.-</ecNumber>
    </submittedName>
</protein>
<keyword evidence="5" id="KW-1185">Reference proteome</keyword>